<keyword evidence="6" id="KW-0067">ATP-binding</keyword>
<organism evidence="11 12">
    <name type="scientific">Striga asiatica</name>
    <name type="common">Asiatic witchweed</name>
    <name type="synonym">Buchnera asiatica</name>
    <dbReference type="NCBI Taxonomy" id="4170"/>
    <lineage>
        <taxon>Eukaryota</taxon>
        <taxon>Viridiplantae</taxon>
        <taxon>Streptophyta</taxon>
        <taxon>Embryophyta</taxon>
        <taxon>Tracheophyta</taxon>
        <taxon>Spermatophyta</taxon>
        <taxon>Magnoliopsida</taxon>
        <taxon>eudicotyledons</taxon>
        <taxon>Gunneridae</taxon>
        <taxon>Pentapetalae</taxon>
        <taxon>asterids</taxon>
        <taxon>lamiids</taxon>
        <taxon>Lamiales</taxon>
        <taxon>Orobanchaceae</taxon>
        <taxon>Buchnereae</taxon>
        <taxon>Striga</taxon>
    </lineage>
</organism>
<evidence type="ECO:0000256" key="3">
    <source>
        <dbReference type="ARBA" id="ARBA00013782"/>
    </source>
</evidence>
<protein>
    <recommendedName>
        <fullName evidence="3">Tryptophan--tRNA ligase, cytoplasmic</fullName>
        <ecNumber evidence="2">6.1.1.2</ecNumber>
    </recommendedName>
    <alternativeName>
        <fullName evidence="9">Tryptophanyl-tRNA synthetase</fullName>
    </alternativeName>
</protein>
<keyword evidence="10" id="KW-0040">ANK repeat</keyword>
<dbReference type="PROSITE" id="PS50088">
    <property type="entry name" value="ANK_REPEAT"/>
    <property type="match status" value="3"/>
</dbReference>
<keyword evidence="8" id="KW-0030">Aminoacyl-tRNA synthetase</keyword>
<dbReference type="FunFam" id="3.40.50.620:FF:000654">
    <property type="entry name" value="Protein CBR-WARS-1"/>
    <property type="match status" value="1"/>
</dbReference>
<proteinExistence type="inferred from homology"/>
<dbReference type="PANTHER" id="PTHR10055">
    <property type="entry name" value="TRYPTOPHANYL-TRNA SYNTHETASE"/>
    <property type="match status" value="1"/>
</dbReference>
<dbReference type="GO" id="GO:0004830">
    <property type="term" value="F:tryptophan-tRNA ligase activity"/>
    <property type="evidence" value="ECO:0007669"/>
    <property type="project" value="UniProtKB-EC"/>
</dbReference>
<dbReference type="SMART" id="SM00248">
    <property type="entry name" value="ANK"/>
    <property type="match status" value="3"/>
</dbReference>
<feature type="repeat" description="ANK" evidence="10">
    <location>
        <begin position="62"/>
        <end position="94"/>
    </location>
</feature>
<dbReference type="Proteomes" id="UP000325081">
    <property type="component" value="Unassembled WGS sequence"/>
</dbReference>
<dbReference type="SUPFAM" id="SSF52374">
    <property type="entry name" value="Nucleotidylyl transferase"/>
    <property type="match status" value="2"/>
</dbReference>
<keyword evidence="5" id="KW-0547">Nucleotide-binding</keyword>
<dbReference type="Gene3D" id="3.40.50.620">
    <property type="entry name" value="HUPs"/>
    <property type="match status" value="2"/>
</dbReference>
<sequence>MPEFEIESVRRSRRVFRSGDDRDDRGWTLLHIHARKGDLRVVRRLLDEGMDANVAAWGPKSHGVTPLHLAAKGGHIKVMDELLERGANIDARTKGACGWTPLHNAAKERKKKAIKFLVENGAFLPDNIDDSRFNPPMHYCPGLEWAYEEMKRLQDISSSSSQSPLRPPPFCRPTGSLYSGTALHRGGGELKVRSSHSSRHGVSPFPGGHGASRGCSDVCSASCGHWRFPPPWWVNGLRPTPSSSLDLAASWCWGVGVRRGVVGHRRWWSTAVRFGVGGLDRCWALGVVRVGSVEWSSGSFWYLQDAFKVPLVIQLTDDEKCMWKNLTVEESQRLARENAKDIIACGFDVSRTFIFSDFDYVGGNLVFPNLQICLQCLDLFCSAFYKNMVKIAKCVTYNKVVGIFGFTGEDHIGKVSFPPVQRNELATHMEFKINNQSHHIHGLDEKRNLRLIEIQYSNPMTKLNPKQRKGVFNLQIKSKVQTIKIWSKNLVLEIRAGKVASRDIAFSSVASRDIIAIRDIAFSSSVASRDIIASRASSRCSIPGVWSRPTSRVATASRESRLVLAYCTFRLCFSRESRLSSRESRLWTAAPSFPSSFPHLFAGKDKIRCLIPCAIDQDPYFRMTRDVAPRIGYHKPALIESSFFPALQGETGKMSASDPNSAIYVTDSAKDIKNKINRYAFSGGQDSIENHRKYGANLEVDIPIKYLGFFLEDDSELEHIRTEYGAGRMLTGEVKKRLIEVLTELVERHRRARAAVTDEMVDAFMAVRPLPNMFS</sequence>
<dbReference type="SUPFAM" id="SSF48403">
    <property type="entry name" value="Ankyrin repeat"/>
    <property type="match status" value="1"/>
</dbReference>
<evidence type="ECO:0000256" key="9">
    <source>
        <dbReference type="ARBA" id="ARBA00030268"/>
    </source>
</evidence>
<evidence type="ECO:0000313" key="12">
    <source>
        <dbReference type="Proteomes" id="UP000325081"/>
    </source>
</evidence>
<evidence type="ECO:0000256" key="7">
    <source>
        <dbReference type="ARBA" id="ARBA00022917"/>
    </source>
</evidence>
<dbReference type="Gene3D" id="1.25.40.20">
    <property type="entry name" value="Ankyrin repeat-containing domain"/>
    <property type="match status" value="1"/>
</dbReference>
<evidence type="ECO:0000256" key="5">
    <source>
        <dbReference type="ARBA" id="ARBA00022741"/>
    </source>
</evidence>
<evidence type="ECO:0000256" key="2">
    <source>
        <dbReference type="ARBA" id="ARBA00013161"/>
    </source>
</evidence>
<feature type="repeat" description="ANK" evidence="10">
    <location>
        <begin position="25"/>
        <end position="57"/>
    </location>
</feature>
<dbReference type="InterPro" id="IPR014729">
    <property type="entry name" value="Rossmann-like_a/b/a_fold"/>
</dbReference>
<dbReference type="FunFam" id="1.10.240.10:FF:000003">
    <property type="entry name" value="Tryptophan--tRNA ligase, cytoplasmic"/>
    <property type="match status" value="1"/>
</dbReference>
<dbReference type="EMBL" id="BKCP01007704">
    <property type="protein sequence ID" value="GER46898.1"/>
    <property type="molecule type" value="Genomic_DNA"/>
</dbReference>
<dbReference type="EC" id="6.1.1.2" evidence="2"/>
<dbReference type="OrthoDB" id="10261385at2759"/>
<feature type="repeat" description="ANK" evidence="10">
    <location>
        <begin position="97"/>
        <end position="122"/>
    </location>
</feature>
<dbReference type="GO" id="GO:0005737">
    <property type="term" value="C:cytoplasm"/>
    <property type="evidence" value="ECO:0007669"/>
    <property type="project" value="TreeGrafter"/>
</dbReference>
<evidence type="ECO:0000256" key="6">
    <source>
        <dbReference type="ARBA" id="ARBA00022840"/>
    </source>
</evidence>
<dbReference type="InterPro" id="IPR036770">
    <property type="entry name" value="Ankyrin_rpt-contain_sf"/>
</dbReference>
<dbReference type="InterPro" id="IPR002305">
    <property type="entry name" value="aa-tRNA-synth_Ic"/>
</dbReference>
<evidence type="ECO:0000256" key="8">
    <source>
        <dbReference type="ARBA" id="ARBA00023146"/>
    </source>
</evidence>
<dbReference type="Pfam" id="PF12796">
    <property type="entry name" value="Ank_2"/>
    <property type="match status" value="1"/>
</dbReference>
<evidence type="ECO:0000256" key="4">
    <source>
        <dbReference type="ARBA" id="ARBA00022598"/>
    </source>
</evidence>
<evidence type="ECO:0000256" key="10">
    <source>
        <dbReference type="PROSITE-ProRule" id="PRU00023"/>
    </source>
</evidence>
<dbReference type="PROSITE" id="PS50297">
    <property type="entry name" value="ANK_REP_REGION"/>
    <property type="match status" value="3"/>
</dbReference>
<dbReference type="Pfam" id="PF13606">
    <property type="entry name" value="Ank_3"/>
    <property type="match status" value="1"/>
</dbReference>
<dbReference type="AlphaFoldDB" id="A0A5A7QPR3"/>
<dbReference type="PANTHER" id="PTHR10055:SF1">
    <property type="entry name" value="TRYPTOPHAN--TRNA LIGASE, CYTOPLASMIC"/>
    <property type="match status" value="1"/>
</dbReference>
<keyword evidence="12" id="KW-1185">Reference proteome</keyword>
<name>A0A5A7QPR3_STRAF</name>
<evidence type="ECO:0000313" key="11">
    <source>
        <dbReference type="EMBL" id="GER46898.1"/>
    </source>
</evidence>
<dbReference type="GO" id="GO:0005524">
    <property type="term" value="F:ATP binding"/>
    <property type="evidence" value="ECO:0007669"/>
    <property type="project" value="UniProtKB-KW"/>
</dbReference>
<keyword evidence="7" id="KW-0648">Protein biosynthesis</keyword>
<keyword evidence="4 11" id="KW-0436">Ligase</keyword>
<evidence type="ECO:0000256" key="1">
    <source>
        <dbReference type="ARBA" id="ARBA00005594"/>
    </source>
</evidence>
<gene>
    <name evidence="11" type="ORF">STAS_23966</name>
</gene>
<dbReference type="GO" id="GO:0006436">
    <property type="term" value="P:tryptophanyl-tRNA aminoacylation"/>
    <property type="evidence" value="ECO:0007669"/>
    <property type="project" value="TreeGrafter"/>
</dbReference>
<comment type="similarity">
    <text evidence="1">Belongs to the class-I aminoacyl-tRNA synthetase family.</text>
</comment>
<dbReference type="InterPro" id="IPR002110">
    <property type="entry name" value="Ankyrin_rpt"/>
</dbReference>
<dbReference type="Gene3D" id="1.10.240.10">
    <property type="entry name" value="Tyrosyl-Transfer RNA Synthetase"/>
    <property type="match status" value="1"/>
</dbReference>
<reference evidence="12" key="1">
    <citation type="journal article" date="2019" name="Curr. Biol.">
        <title>Genome Sequence of Striga asiatica Provides Insight into the Evolution of Plant Parasitism.</title>
        <authorList>
            <person name="Yoshida S."/>
            <person name="Kim S."/>
            <person name="Wafula E.K."/>
            <person name="Tanskanen J."/>
            <person name="Kim Y.M."/>
            <person name="Honaas L."/>
            <person name="Yang Z."/>
            <person name="Spallek T."/>
            <person name="Conn C.E."/>
            <person name="Ichihashi Y."/>
            <person name="Cheong K."/>
            <person name="Cui S."/>
            <person name="Der J.P."/>
            <person name="Gundlach H."/>
            <person name="Jiao Y."/>
            <person name="Hori C."/>
            <person name="Ishida J.K."/>
            <person name="Kasahara H."/>
            <person name="Kiba T."/>
            <person name="Kim M.S."/>
            <person name="Koo N."/>
            <person name="Laohavisit A."/>
            <person name="Lee Y.H."/>
            <person name="Lumba S."/>
            <person name="McCourt P."/>
            <person name="Mortimer J.C."/>
            <person name="Mutuku J.M."/>
            <person name="Nomura T."/>
            <person name="Sasaki-Sekimoto Y."/>
            <person name="Seto Y."/>
            <person name="Wang Y."/>
            <person name="Wakatake T."/>
            <person name="Sakakibara H."/>
            <person name="Demura T."/>
            <person name="Yamaguchi S."/>
            <person name="Yoneyama K."/>
            <person name="Manabe R.I."/>
            <person name="Nelson D.C."/>
            <person name="Schulman A.H."/>
            <person name="Timko M.P."/>
            <person name="dePamphilis C.W."/>
            <person name="Choi D."/>
            <person name="Shirasu K."/>
        </authorList>
    </citation>
    <scope>NUCLEOTIDE SEQUENCE [LARGE SCALE GENOMIC DNA]</scope>
    <source>
        <strain evidence="12">cv. UVA1</strain>
    </source>
</reference>
<comment type="caution">
    <text evidence="11">The sequence shown here is derived from an EMBL/GenBank/DDBJ whole genome shotgun (WGS) entry which is preliminary data.</text>
</comment>
<accession>A0A5A7QPR3</accession>
<dbReference type="Pfam" id="PF00579">
    <property type="entry name" value="tRNA-synt_1b"/>
    <property type="match status" value="1"/>
</dbReference>